<reference evidence="2 3" key="1">
    <citation type="submission" date="2024-03" db="EMBL/GenBank/DDBJ databases">
        <title>High-quality draft genome sequencing of Tistrella sp. BH-R2-4.</title>
        <authorList>
            <person name="Dong C."/>
        </authorList>
    </citation>
    <scope>NUCLEOTIDE SEQUENCE [LARGE SCALE GENOMIC DNA]</scope>
    <source>
        <strain evidence="2 3">BH-R2-4</strain>
    </source>
</reference>
<feature type="region of interest" description="Disordered" evidence="1">
    <location>
        <begin position="106"/>
        <end position="166"/>
    </location>
</feature>
<dbReference type="EMBL" id="JBBKTW010000001">
    <property type="protein sequence ID" value="MEN2987022.1"/>
    <property type="molecule type" value="Genomic_DNA"/>
</dbReference>
<feature type="compositionally biased region" description="Gly residues" evidence="1">
    <location>
        <begin position="151"/>
        <end position="161"/>
    </location>
</feature>
<name>A0ABU9YE11_9PROT</name>
<dbReference type="Proteomes" id="UP001413721">
    <property type="component" value="Unassembled WGS sequence"/>
</dbReference>
<comment type="caution">
    <text evidence="2">The sequence shown here is derived from an EMBL/GenBank/DDBJ whole genome shotgun (WGS) entry which is preliminary data.</text>
</comment>
<proteinExistence type="predicted"/>
<evidence type="ECO:0000256" key="1">
    <source>
        <dbReference type="SAM" id="MobiDB-lite"/>
    </source>
</evidence>
<sequence length="211" mass="21374">MSLAASISSKISRRLAHGLGREALALQLGQRADAGIAGDCHMRQHRGERRDATDIVDRFLEGRLAGLGDAGHDAHGQAQLAHATRHADDVRGAAAHLGIGAHTLVAQNGGDTGGGGEERAAGRTGQDGQRFGFGTLIGGTRRAGGQDRGRGQGQGRDGGGAKQVAIEGPGHEASHLFILMGCVLRGGRACGGVAPAGCAAMPAAMAADGWW</sequence>
<organism evidence="2 3">
    <name type="scientific">Tistrella arctica</name>
    <dbReference type="NCBI Taxonomy" id="3133430"/>
    <lineage>
        <taxon>Bacteria</taxon>
        <taxon>Pseudomonadati</taxon>
        <taxon>Pseudomonadota</taxon>
        <taxon>Alphaproteobacteria</taxon>
        <taxon>Geminicoccales</taxon>
        <taxon>Geminicoccaceae</taxon>
        <taxon>Tistrella</taxon>
    </lineage>
</organism>
<protein>
    <submittedName>
        <fullName evidence="2">Uncharacterized protein</fullName>
    </submittedName>
</protein>
<accession>A0ABU9YE11</accession>
<evidence type="ECO:0000313" key="2">
    <source>
        <dbReference type="EMBL" id="MEN2987022.1"/>
    </source>
</evidence>
<evidence type="ECO:0000313" key="3">
    <source>
        <dbReference type="Proteomes" id="UP001413721"/>
    </source>
</evidence>
<keyword evidence="3" id="KW-1185">Reference proteome</keyword>
<gene>
    <name evidence="2" type="ORF">WG926_01815</name>
</gene>